<dbReference type="InterPro" id="IPR039744">
    <property type="entry name" value="RIbosomal_uS14_euk_arc"/>
</dbReference>
<sequence length="50" mass="5896">MGQATVWNFLPKRYGPGSRTCRVCCNINPHTIIREYGLICCTFRRKSKYR</sequence>
<accession>A0AA41S5E6</accession>
<organism evidence="1 2">
    <name type="scientific">Papaver nudicaule</name>
    <name type="common">Iceland poppy</name>
    <dbReference type="NCBI Taxonomy" id="74823"/>
    <lineage>
        <taxon>Eukaryota</taxon>
        <taxon>Viridiplantae</taxon>
        <taxon>Streptophyta</taxon>
        <taxon>Embryophyta</taxon>
        <taxon>Tracheophyta</taxon>
        <taxon>Spermatophyta</taxon>
        <taxon>Magnoliopsida</taxon>
        <taxon>Ranunculales</taxon>
        <taxon>Papaveraceae</taxon>
        <taxon>Papaveroideae</taxon>
        <taxon>Papaver</taxon>
    </lineage>
</organism>
<evidence type="ECO:0000313" key="1">
    <source>
        <dbReference type="EMBL" id="MCL7028830.1"/>
    </source>
</evidence>
<name>A0AA41S5E6_PAPNU</name>
<comment type="caution">
    <text evidence="1">The sequence shown here is derived from an EMBL/GenBank/DDBJ whole genome shotgun (WGS) entry which is preliminary data.</text>
</comment>
<dbReference type="Proteomes" id="UP001177140">
    <property type="component" value="Unassembled WGS sequence"/>
</dbReference>
<dbReference type="GO" id="GO:0008270">
    <property type="term" value="F:zinc ion binding"/>
    <property type="evidence" value="ECO:0007669"/>
    <property type="project" value="InterPro"/>
</dbReference>
<evidence type="ECO:0000313" key="2">
    <source>
        <dbReference type="Proteomes" id="UP001177140"/>
    </source>
</evidence>
<dbReference type="PANTHER" id="PTHR12010:SF22">
    <property type="entry name" value="SMALL RIBOSOMAL SUBUNIT PROTEIN US14Z_US14Y_US14X"/>
    <property type="match status" value="1"/>
</dbReference>
<dbReference type="EMBL" id="JAJJMA010083834">
    <property type="protein sequence ID" value="MCL7028830.1"/>
    <property type="molecule type" value="Genomic_DNA"/>
</dbReference>
<dbReference type="Gene3D" id="4.10.830.10">
    <property type="entry name" value="30s Ribosomal Protein S14, Chain N"/>
    <property type="match status" value="1"/>
</dbReference>
<dbReference type="GO" id="GO:0022627">
    <property type="term" value="C:cytosolic small ribosomal subunit"/>
    <property type="evidence" value="ECO:0007669"/>
    <property type="project" value="TreeGrafter"/>
</dbReference>
<dbReference type="PANTHER" id="PTHR12010">
    <property type="entry name" value="40S RIBOSOMAL PROTEIN S29"/>
    <property type="match status" value="1"/>
</dbReference>
<evidence type="ECO:0008006" key="3">
    <source>
        <dbReference type="Google" id="ProtNLM"/>
    </source>
</evidence>
<gene>
    <name evidence="1" type="ORF">MKW94_002075</name>
</gene>
<dbReference type="GO" id="GO:0002181">
    <property type="term" value="P:cytoplasmic translation"/>
    <property type="evidence" value="ECO:0007669"/>
    <property type="project" value="TreeGrafter"/>
</dbReference>
<reference evidence="1" key="1">
    <citation type="submission" date="2022-03" db="EMBL/GenBank/DDBJ databases">
        <title>A functionally conserved STORR gene fusion in Papaver species that diverged 16.8 million years ago.</title>
        <authorList>
            <person name="Catania T."/>
        </authorList>
    </citation>
    <scope>NUCLEOTIDE SEQUENCE</scope>
    <source>
        <strain evidence="1">S-191538</strain>
    </source>
</reference>
<dbReference type="AlphaFoldDB" id="A0AA41S5E6"/>
<proteinExistence type="predicted"/>
<keyword evidence="2" id="KW-1185">Reference proteome</keyword>
<protein>
    <recommendedName>
        <fullName evidence="3">Ribosomal protein S14</fullName>
    </recommendedName>
</protein>
<dbReference type="InterPro" id="IPR043140">
    <property type="entry name" value="Ribosomal_uS14_sf"/>
</dbReference>
<dbReference type="GO" id="GO:0003735">
    <property type="term" value="F:structural constituent of ribosome"/>
    <property type="evidence" value="ECO:0007669"/>
    <property type="project" value="InterPro"/>
</dbReference>